<reference evidence="1" key="1">
    <citation type="submission" date="2018-06" db="EMBL/GenBank/DDBJ databases">
        <authorList>
            <person name="Zhirakovskaya E."/>
        </authorList>
    </citation>
    <scope>NUCLEOTIDE SEQUENCE</scope>
</reference>
<sequence>MQRLIEPPEALASELWLLSHPDLRRTARVRAFMDFLSEAIDAERALIEGRGIV</sequence>
<dbReference type="AlphaFoldDB" id="A0A3B0YCB1"/>
<protein>
    <recommendedName>
        <fullName evidence="2">Transcriptional regulator, LysR family</fullName>
    </recommendedName>
</protein>
<name>A0A3B0YCB1_9ZZZZ</name>
<organism evidence="1">
    <name type="scientific">hydrothermal vent metagenome</name>
    <dbReference type="NCBI Taxonomy" id="652676"/>
    <lineage>
        <taxon>unclassified sequences</taxon>
        <taxon>metagenomes</taxon>
        <taxon>ecological metagenomes</taxon>
    </lineage>
</organism>
<accession>A0A3B0YCB1</accession>
<evidence type="ECO:0008006" key="2">
    <source>
        <dbReference type="Google" id="ProtNLM"/>
    </source>
</evidence>
<gene>
    <name evidence="1" type="ORF">MNBD_GAMMA13-1121</name>
</gene>
<dbReference type="EMBL" id="UOFK01000109">
    <property type="protein sequence ID" value="VAW77071.1"/>
    <property type="molecule type" value="Genomic_DNA"/>
</dbReference>
<evidence type="ECO:0000313" key="1">
    <source>
        <dbReference type="EMBL" id="VAW77071.1"/>
    </source>
</evidence>
<proteinExistence type="predicted"/>